<reference evidence="2 3" key="1">
    <citation type="journal article" date="2022" name="Front. Microbiol.">
        <title>High genomic differentiation and limited gene flow indicate recent cryptic speciation within the genus Laspinema (cyanobacteria).</title>
        <authorList>
            <person name="Stanojkovic A."/>
            <person name="Skoupy S."/>
            <person name="Skaloud P."/>
            <person name="Dvorak P."/>
        </authorList>
    </citation>
    <scope>NUCLEOTIDE SEQUENCE [LARGE SCALE GENOMIC DNA]</scope>
    <source>
        <strain evidence="2 3">D2a</strain>
    </source>
</reference>
<dbReference type="Pfam" id="PF04773">
    <property type="entry name" value="FecR"/>
    <property type="match status" value="1"/>
</dbReference>
<sequence length="434" mass="46421">MPLYCTQEAEASTLTDRARRIYPEGNFWRIGIRRGFGAIAPICSKNTSLNLSKLMNNISTPALTLPQILRAILLSWGAIAALTPSPAMAIAEPDVQPETPTHRDLPQGGLSFVEDPLFVPSDKTLALETQGEGISDSLTPAESGPVPEILPEQQLLSADLLAQTATGCAGGMRVESVRGSVTFEGRPIQVGDCFQPAIGTWIAPENSSARLRFDNFRGSLEMDEISEFEIESLAEGNVDLFVRQGQVRFSLGRLTRDLASELDGEAIAMKTLPFSLEDPLLTQDRTGDSPFRVRTPTGVAGVRGTSFGVDVGPNGQTGVRTVDGSVSATALGQEVLLGNGQFTVIAPGLAPTAPQPIPAESKLELLVTQPRGSSRVLIHGKIDSPDILLLNGEPVVTNPDGSFSLLIPRPASRRLRFVVRGPAVRERVYSIPVQ</sequence>
<evidence type="ECO:0000313" key="2">
    <source>
        <dbReference type="EMBL" id="MCT7970008.1"/>
    </source>
</evidence>
<proteinExistence type="predicted"/>
<dbReference type="RefSeq" id="WP_368009444.1">
    <property type="nucleotide sequence ID" value="NZ_JAMXFF010000069.1"/>
</dbReference>
<feature type="domain" description="FecR protein" evidence="1">
    <location>
        <begin position="286"/>
        <end position="326"/>
    </location>
</feature>
<name>A0ABT2MZB3_9CYAN</name>
<gene>
    <name evidence="2" type="ORF">NG799_27215</name>
</gene>
<protein>
    <submittedName>
        <fullName evidence="2">FecR family protein</fullName>
    </submittedName>
</protein>
<dbReference type="PANTHER" id="PTHR38731">
    <property type="entry name" value="LIPL45-RELATED LIPOPROTEIN-RELATED"/>
    <property type="match status" value="1"/>
</dbReference>
<evidence type="ECO:0000313" key="3">
    <source>
        <dbReference type="Proteomes" id="UP001525890"/>
    </source>
</evidence>
<comment type="caution">
    <text evidence="2">The sequence shown here is derived from an EMBL/GenBank/DDBJ whole genome shotgun (WGS) entry which is preliminary data.</text>
</comment>
<organism evidence="2 3">
    <name type="scientific">Laspinema palackyanum D2a</name>
    <dbReference type="NCBI Taxonomy" id="2953684"/>
    <lineage>
        <taxon>Bacteria</taxon>
        <taxon>Bacillati</taxon>
        <taxon>Cyanobacteriota</taxon>
        <taxon>Cyanophyceae</taxon>
        <taxon>Oscillatoriophycideae</taxon>
        <taxon>Oscillatoriales</taxon>
        <taxon>Laspinemataceae</taxon>
        <taxon>Laspinema</taxon>
        <taxon>Laspinema palackyanum</taxon>
    </lineage>
</organism>
<dbReference type="Proteomes" id="UP001525890">
    <property type="component" value="Unassembled WGS sequence"/>
</dbReference>
<dbReference type="PANTHER" id="PTHR38731:SF1">
    <property type="entry name" value="FECR PROTEIN DOMAIN-CONTAINING PROTEIN"/>
    <property type="match status" value="1"/>
</dbReference>
<keyword evidence="3" id="KW-1185">Reference proteome</keyword>
<evidence type="ECO:0000259" key="1">
    <source>
        <dbReference type="Pfam" id="PF04773"/>
    </source>
</evidence>
<dbReference type="EMBL" id="JAMXFF010000069">
    <property type="protein sequence ID" value="MCT7970008.1"/>
    <property type="molecule type" value="Genomic_DNA"/>
</dbReference>
<accession>A0ABT2MZB3</accession>
<dbReference type="InterPro" id="IPR006860">
    <property type="entry name" value="FecR"/>
</dbReference>
<dbReference type="Gene3D" id="2.60.120.1440">
    <property type="match status" value="1"/>
</dbReference>